<evidence type="ECO:0000256" key="5">
    <source>
        <dbReference type="ARBA" id="ARBA00023157"/>
    </source>
</evidence>
<feature type="transmembrane region" description="Helical" evidence="9">
    <location>
        <begin position="32"/>
        <end position="52"/>
    </location>
</feature>
<evidence type="ECO:0000256" key="9">
    <source>
        <dbReference type="SAM" id="Phobius"/>
    </source>
</evidence>
<dbReference type="InterPro" id="IPR035993">
    <property type="entry name" value="Notch-like_dom_sf"/>
</dbReference>
<keyword evidence="8" id="KW-0863">Zinc-finger</keyword>
<evidence type="ECO:0000256" key="6">
    <source>
        <dbReference type="ARBA" id="ARBA00023180"/>
    </source>
</evidence>
<organism evidence="11 12">
    <name type="scientific">Blepharisma stoltei</name>
    <dbReference type="NCBI Taxonomy" id="1481888"/>
    <lineage>
        <taxon>Eukaryota</taxon>
        <taxon>Sar</taxon>
        <taxon>Alveolata</taxon>
        <taxon>Ciliophora</taxon>
        <taxon>Postciliodesmatophora</taxon>
        <taxon>Heterotrichea</taxon>
        <taxon>Heterotrichida</taxon>
        <taxon>Blepharismidae</taxon>
        <taxon>Blepharisma</taxon>
    </lineage>
</organism>
<proteinExistence type="predicted"/>
<evidence type="ECO:0000256" key="7">
    <source>
        <dbReference type="ARBA" id="ARBA00046288"/>
    </source>
</evidence>
<name>A0AAU9JH99_9CILI</name>
<dbReference type="Pfam" id="PF00066">
    <property type="entry name" value="Notch"/>
    <property type="match status" value="1"/>
</dbReference>
<keyword evidence="8" id="KW-0479">Metal-binding</keyword>
<dbReference type="SUPFAM" id="SSF90193">
    <property type="entry name" value="Notch domain"/>
    <property type="match status" value="1"/>
</dbReference>
<evidence type="ECO:0000256" key="8">
    <source>
        <dbReference type="PROSITE-ProRule" id="PRU00175"/>
    </source>
</evidence>
<evidence type="ECO:0000256" key="2">
    <source>
        <dbReference type="ARBA" id="ARBA00022737"/>
    </source>
</evidence>
<dbReference type="InterPro" id="IPR000800">
    <property type="entry name" value="Notch_dom"/>
</dbReference>
<feature type="domain" description="RING-type" evidence="10">
    <location>
        <begin position="171"/>
        <end position="215"/>
    </location>
</feature>
<keyword evidence="3 9" id="KW-1133">Transmembrane helix</keyword>
<dbReference type="InterPro" id="IPR013083">
    <property type="entry name" value="Znf_RING/FYVE/PHD"/>
</dbReference>
<sequence length="220" mass="25001">MFLVRVQIKNLMAKTFVTFNTRQNFKMVRRTLFLITWKAFLTYSCLCPSTYLGNGHCDSQCNVAACNYDQGDCDSDSSGSSDSNTIIATIVGVVVGIFVIFWLVIGCTIYCKYLHKKKNQVSCGIQNEIDGNSIRGSDIESSQLITKEIIQKISPIENYYVGIPMEGDPMCSVCYIDFKIGDWIRRTHCLHLFHAKCLDEWLLSRNLTPKCPTCERPFLE</sequence>
<feature type="transmembrane region" description="Helical" evidence="9">
    <location>
        <begin position="86"/>
        <end position="111"/>
    </location>
</feature>
<keyword evidence="8" id="KW-0862">Zinc</keyword>
<evidence type="ECO:0000259" key="10">
    <source>
        <dbReference type="PROSITE" id="PS50089"/>
    </source>
</evidence>
<evidence type="ECO:0000313" key="12">
    <source>
        <dbReference type="Proteomes" id="UP001162131"/>
    </source>
</evidence>
<keyword evidence="12" id="KW-1185">Reference proteome</keyword>
<keyword evidence="1 9" id="KW-0812">Transmembrane</keyword>
<dbReference type="SUPFAM" id="SSF57850">
    <property type="entry name" value="RING/U-box"/>
    <property type="match status" value="1"/>
</dbReference>
<dbReference type="GO" id="GO:0016567">
    <property type="term" value="P:protein ubiquitination"/>
    <property type="evidence" value="ECO:0007669"/>
    <property type="project" value="TreeGrafter"/>
</dbReference>
<dbReference type="SMART" id="SM00184">
    <property type="entry name" value="RING"/>
    <property type="match status" value="1"/>
</dbReference>
<dbReference type="PANTHER" id="PTHR45676:SF159">
    <property type="entry name" value="RING-H2 FINGER PROTEIN ATL51"/>
    <property type="match status" value="1"/>
</dbReference>
<comment type="subcellular location">
    <subcellularLocation>
        <location evidence="7">Endomembrane system</location>
        <topology evidence="7">Single-pass type I membrane protein</topology>
    </subcellularLocation>
</comment>
<keyword evidence="5" id="KW-1015">Disulfide bond</keyword>
<dbReference type="Gene3D" id="3.30.40.10">
    <property type="entry name" value="Zinc/RING finger domain, C3HC4 (zinc finger)"/>
    <property type="match status" value="1"/>
</dbReference>
<gene>
    <name evidence="11" type="ORF">BSTOLATCC_MIC36293</name>
</gene>
<dbReference type="EMBL" id="CAJZBQ010000036">
    <property type="protein sequence ID" value="CAG9324507.1"/>
    <property type="molecule type" value="Genomic_DNA"/>
</dbReference>
<dbReference type="PANTHER" id="PTHR45676">
    <property type="entry name" value="RING-H2 FINGER PROTEIN ATL51-RELATED"/>
    <property type="match status" value="1"/>
</dbReference>
<dbReference type="GO" id="GO:0012505">
    <property type="term" value="C:endomembrane system"/>
    <property type="evidence" value="ECO:0007669"/>
    <property type="project" value="UniProtKB-SubCell"/>
</dbReference>
<evidence type="ECO:0000256" key="4">
    <source>
        <dbReference type="ARBA" id="ARBA00023136"/>
    </source>
</evidence>
<protein>
    <recommendedName>
        <fullName evidence="10">RING-type domain-containing protein</fullName>
    </recommendedName>
</protein>
<dbReference type="CDD" id="cd16448">
    <property type="entry name" value="RING-H2"/>
    <property type="match status" value="1"/>
</dbReference>
<accession>A0AAU9JH99</accession>
<dbReference type="GO" id="GO:0008270">
    <property type="term" value="F:zinc ion binding"/>
    <property type="evidence" value="ECO:0007669"/>
    <property type="project" value="UniProtKB-KW"/>
</dbReference>
<evidence type="ECO:0000313" key="11">
    <source>
        <dbReference type="EMBL" id="CAG9324507.1"/>
    </source>
</evidence>
<evidence type="ECO:0000256" key="3">
    <source>
        <dbReference type="ARBA" id="ARBA00022989"/>
    </source>
</evidence>
<reference evidence="11" key="1">
    <citation type="submission" date="2021-09" db="EMBL/GenBank/DDBJ databases">
        <authorList>
            <consortium name="AG Swart"/>
            <person name="Singh M."/>
            <person name="Singh A."/>
            <person name="Seah K."/>
            <person name="Emmerich C."/>
        </authorList>
    </citation>
    <scope>NUCLEOTIDE SEQUENCE</scope>
    <source>
        <strain evidence="11">ATCC30299</strain>
    </source>
</reference>
<keyword evidence="2" id="KW-0677">Repeat</keyword>
<dbReference type="AlphaFoldDB" id="A0AAU9JH99"/>
<dbReference type="Gene3D" id="4.10.470.20">
    <property type="match status" value="1"/>
</dbReference>
<dbReference type="PROSITE" id="PS50089">
    <property type="entry name" value="ZF_RING_2"/>
    <property type="match status" value="1"/>
</dbReference>
<keyword evidence="4 9" id="KW-0472">Membrane</keyword>
<dbReference type="InterPro" id="IPR001841">
    <property type="entry name" value="Znf_RING"/>
</dbReference>
<dbReference type="SMART" id="SM00004">
    <property type="entry name" value="NL"/>
    <property type="match status" value="1"/>
</dbReference>
<evidence type="ECO:0000256" key="1">
    <source>
        <dbReference type="ARBA" id="ARBA00022692"/>
    </source>
</evidence>
<comment type="caution">
    <text evidence="11">The sequence shown here is derived from an EMBL/GenBank/DDBJ whole genome shotgun (WGS) entry which is preliminary data.</text>
</comment>
<keyword evidence="6" id="KW-0325">Glycoprotein</keyword>
<dbReference type="Proteomes" id="UP001162131">
    <property type="component" value="Unassembled WGS sequence"/>
</dbReference>
<dbReference type="Pfam" id="PF13639">
    <property type="entry name" value="zf-RING_2"/>
    <property type="match status" value="1"/>
</dbReference>